<dbReference type="Proteomes" id="UP000886595">
    <property type="component" value="Unassembled WGS sequence"/>
</dbReference>
<name>A0A8X7UDJ2_BRACI</name>
<evidence type="ECO:0000313" key="2">
    <source>
        <dbReference type="Proteomes" id="UP000886595"/>
    </source>
</evidence>
<evidence type="ECO:0008006" key="3">
    <source>
        <dbReference type="Google" id="ProtNLM"/>
    </source>
</evidence>
<keyword evidence="2" id="KW-1185">Reference proteome</keyword>
<protein>
    <recommendedName>
        <fullName evidence="3">RNase H type-1 domain-containing protein</fullName>
    </recommendedName>
</protein>
<accession>A0A8X7UDJ2</accession>
<dbReference type="EMBL" id="JAAMPC010000012">
    <property type="protein sequence ID" value="KAG2274742.1"/>
    <property type="molecule type" value="Genomic_DNA"/>
</dbReference>
<sequence length="162" mass="18887">MQTWKKAEEEASLWFLAQTLGSGGKGEWEVSRQERKIKWRKPPSETFKCNIGMSWSKKKKIVGASWVLRDSNGVVCLHSRPYFLTLRWSLESMISHKVLKVEVMTLMEIFLEWKVVFEPSAANRSAQMIAQSVISQNRFQSYVALGQPRRLSFLFQLERDSR</sequence>
<comment type="caution">
    <text evidence="1">The sequence shown here is derived from an EMBL/GenBank/DDBJ whole genome shotgun (WGS) entry which is preliminary data.</text>
</comment>
<reference evidence="1 2" key="1">
    <citation type="submission" date="2020-02" db="EMBL/GenBank/DDBJ databases">
        <authorList>
            <person name="Ma Q."/>
            <person name="Huang Y."/>
            <person name="Song X."/>
            <person name="Pei D."/>
        </authorList>
    </citation>
    <scope>NUCLEOTIDE SEQUENCE [LARGE SCALE GENOMIC DNA]</scope>
    <source>
        <strain evidence="1">Sxm20200214</strain>
        <tissue evidence="1">Leaf</tissue>
    </source>
</reference>
<gene>
    <name evidence="1" type="ORF">Bca52824_057297</name>
</gene>
<organism evidence="1 2">
    <name type="scientific">Brassica carinata</name>
    <name type="common">Ethiopian mustard</name>
    <name type="synonym">Abyssinian cabbage</name>
    <dbReference type="NCBI Taxonomy" id="52824"/>
    <lineage>
        <taxon>Eukaryota</taxon>
        <taxon>Viridiplantae</taxon>
        <taxon>Streptophyta</taxon>
        <taxon>Embryophyta</taxon>
        <taxon>Tracheophyta</taxon>
        <taxon>Spermatophyta</taxon>
        <taxon>Magnoliopsida</taxon>
        <taxon>eudicotyledons</taxon>
        <taxon>Gunneridae</taxon>
        <taxon>Pentapetalae</taxon>
        <taxon>rosids</taxon>
        <taxon>malvids</taxon>
        <taxon>Brassicales</taxon>
        <taxon>Brassicaceae</taxon>
        <taxon>Brassiceae</taxon>
        <taxon>Brassica</taxon>
    </lineage>
</organism>
<proteinExistence type="predicted"/>
<dbReference type="AlphaFoldDB" id="A0A8X7UDJ2"/>
<evidence type="ECO:0000313" key="1">
    <source>
        <dbReference type="EMBL" id="KAG2274742.1"/>
    </source>
</evidence>